<feature type="compositionally biased region" description="Basic and acidic residues" evidence="1">
    <location>
        <begin position="7"/>
        <end position="20"/>
    </location>
</feature>
<feature type="region of interest" description="Disordered" evidence="1">
    <location>
        <begin position="1"/>
        <end position="20"/>
    </location>
</feature>
<keyword evidence="4" id="KW-1185">Reference proteome</keyword>
<organism evidence="2">
    <name type="scientific">Anopheles sinensis</name>
    <name type="common">Mosquito</name>
    <dbReference type="NCBI Taxonomy" id="74873"/>
    <lineage>
        <taxon>Eukaryota</taxon>
        <taxon>Metazoa</taxon>
        <taxon>Ecdysozoa</taxon>
        <taxon>Arthropoda</taxon>
        <taxon>Hexapoda</taxon>
        <taxon>Insecta</taxon>
        <taxon>Pterygota</taxon>
        <taxon>Neoptera</taxon>
        <taxon>Endopterygota</taxon>
        <taxon>Diptera</taxon>
        <taxon>Nematocera</taxon>
        <taxon>Culicoidea</taxon>
        <taxon>Culicidae</taxon>
        <taxon>Anophelinae</taxon>
        <taxon>Anopheles</taxon>
    </lineage>
</organism>
<reference evidence="2 4" key="1">
    <citation type="journal article" date="2014" name="BMC Genomics">
        <title>Genome sequence of Anopheles sinensis provides insight into genetics basis of mosquito competence for malaria parasites.</title>
        <authorList>
            <person name="Zhou D."/>
            <person name="Zhang D."/>
            <person name="Ding G."/>
            <person name="Shi L."/>
            <person name="Hou Q."/>
            <person name="Ye Y."/>
            <person name="Xu Y."/>
            <person name="Zhou H."/>
            <person name="Xiong C."/>
            <person name="Li S."/>
            <person name="Yu J."/>
            <person name="Hong S."/>
            <person name="Yu X."/>
            <person name="Zou P."/>
            <person name="Chen C."/>
            <person name="Chang X."/>
            <person name="Wang W."/>
            <person name="Lv Y."/>
            <person name="Sun Y."/>
            <person name="Ma L."/>
            <person name="Shen B."/>
            <person name="Zhu C."/>
        </authorList>
    </citation>
    <scope>NUCLEOTIDE SEQUENCE [LARGE SCALE GENOMIC DNA]</scope>
</reference>
<dbReference type="EMBL" id="KE524778">
    <property type="protein sequence ID" value="KFB36386.1"/>
    <property type="molecule type" value="Genomic_DNA"/>
</dbReference>
<evidence type="ECO:0000313" key="2">
    <source>
        <dbReference type="EMBL" id="KFB36386.1"/>
    </source>
</evidence>
<dbReference type="VEuPathDB" id="VectorBase:ASIC003549"/>
<evidence type="ECO:0000256" key="1">
    <source>
        <dbReference type="SAM" id="MobiDB-lite"/>
    </source>
</evidence>
<evidence type="ECO:0000313" key="4">
    <source>
        <dbReference type="Proteomes" id="UP000030765"/>
    </source>
</evidence>
<reference evidence="3" key="2">
    <citation type="submission" date="2020-05" db="UniProtKB">
        <authorList>
            <consortium name="EnsemblMetazoa"/>
        </authorList>
    </citation>
    <scope>IDENTIFICATION</scope>
</reference>
<sequence>MKPIRLQRAETTGHRQFDRQTDRPTDLNLMISIVSSSSGNFHPPLFAGLG</sequence>
<protein>
    <submittedName>
        <fullName evidence="2 3">FKBP1B protein</fullName>
    </submittedName>
</protein>
<dbReference type="AlphaFoldDB" id="A0A084VEJ2"/>
<accession>A0A084VEJ2</accession>
<dbReference type="EMBL" id="ATLV01012278">
    <property type="status" value="NOT_ANNOTATED_CDS"/>
    <property type="molecule type" value="Genomic_DNA"/>
</dbReference>
<name>A0A084VEJ2_ANOSI</name>
<dbReference type="Proteomes" id="UP000030765">
    <property type="component" value="Unassembled WGS sequence"/>
</dbReference>
<dbReference type="EnsemblMetazoa" id="ASIC003549-RA">
    <property type="protein sequence ID" value="ASIC003549-PA"/>
    <property type="gene ID" value="ASIC003549"/>
</dbReference>
<evidence type="ECO:0000313" key="3">
    <source>
        <dbReference type="EnsemblMetazoa" id="ASIC003549-PA"/>
    </source>
</evidence>
<gene>
    <name evidence="2" type="ORF">ZHAS_00003549</name>
</gene>
<proteinExistence type="predicted"/>